<keyword evidence="2" id="KW-1185">Reference proteome</keyword>
<organism evidence="1 2">
    <name type="scientific">Billgrantia pellis</name>
    <dbReference type="NCBI Taxonomy" id="2606936"/>
    <lineage>
        <taxon>Bacteria</taxon>
        <taxon>Pseudomonadati</taxon>
        <taxon>Pseudomonadota</taxon>
        <taxon>Gammaproteobacteria</taxon>
        <taxon>Oceanospirillales</taxon>
        <taxon>Halomonadaceae</taxon>
        <taxon>Billgrantia</taxon>
    </lineage>
</organism>
<reference evidence="1 2" key="1">
    <citation type="submission" date="2019-08" db="EMBL/GenBank/DDBJ databases">
        <title>Bioinformatics analysis of the strain L3 and L5.</title>
        <authorList>
            <person name="Li X."/>
        </authorList>
    </citation>
    <scope>NUCLEOTIDE SEQUENCE [LARGE SCALE GENOMIC DNA]</scope>
    <source>
        <strain evidence="1 2">L5</strain>
    </source>
</reference>
<evidence type="ECO:0000313" key="2">
    <source>
        <dbReference type="Proteomes" id="UP000486760"/>
    </source>
</evidence>
<dbReference type="Pfam" id="PF12224">
    <property type="entry name" value="Amidoligase_2"/>
    <property type="match status" value="1"/>
</dbReference>
<dbReference type="EMBL" id="VTPY01000005">
    <property type="protein sequence ID" value="KAA0011104.1"/>
    <property type="molecule type" value="Genomic_DNA"/>
</dbReference>
<gene>
    <name evidence="1" type="ORF">F0A17_13310</name>
</gene>
<proteinExistence type="predicted"/>
<dbReference type="Proteomes" id="UP000486760">
    <property type="component" value="Unassembled WGS sequence"/>
</dbReference>
<dbReference type="GO" id="GO:0016874">
    <property type="term" value="F:ligase activity"/>
    <property type="evidence" value="ECO:0007669"/>
    <property type="project" value="UniProtKB-KW"/>
</dbReference>
<comment type="caution">
    <text evidence="1">The sequence shown here is derived from an EMBL/GenBank/DDBJ whole genome shotgun (WGS) entry which is preliminary data.</text>
</comment>
<keyword evidence="1" id="KW-0436">Ligase</keyword>
<dbReference type="RefSeq" id="WP_149328848.1">
    <property type="nucleotide sequence ID" value="NZ_VTPY01000005.1"/>
</dbReference>
<sequence>MLPQSPPEPLNVQGRTRRVGVEIEFAGLPPQQTGELVCDLFGGELQPISPHRYRVAGTRWGDFTIELDTQYAHPDARLQETSPRHDTEWERQRHQMRLEFHNKTRELIGDVVTGLVPTEIVSPPVPWDELGEFDALFTALYAHGAKGTDASLLYGFGLHLNPEAAHLDVDYLLAQFRAYLLLAPWLRREIDIDITREVLPHANPFPKHYALKVLDPDYAPDLDVLIADYLEFNPTRNRELDFYPLFAHLRPDYPDPLFCDNLIKPRPTFHYRLPNAQLSQRGWGAVVEWNRWVAVERLAADRKELHERAARYVNHHTRSPLARMVGRLCDWIKEVRPHP</sequence>
<dbReference type="AlphaFoldDB" id="A0A7V7KHC6"/>
<dbReference type="InterPro" id="IPR022025">
    <property type="entry name" value="Amidoligase_2"/>
</dbReference>
<protein>
    <submittedName>
        <fullName evidence="1">Amidoligase enzyme</fullName>
    </submittedName>
</protein>
<evidence type="ECO:0000313" key="1">
    <source>
        <dbReference type="EMBL" id="KAA0011104.1"/>
    </source>
</evidence>
<name>A0A7V7KHC6_9GAMM</name>
<accession>A0A7V7KHC6</accession>